<name>A0A4S3M1G3_9FLAO</name>
<dbReference type="RefSeq" id="WP_136336082.1">
    <property type="nucleotide sequence ID" value="NZ_QXMP01000012.1"/>
</dbReference>
<organism evidence="2 3">
    <name type="scientific">Robertkochia marina</name>
    <dbReference type="NCBI Taxonomy" id="1227945"/>
    <lineage>
        <taxon>Bacteria</taxon>
        <taxon>Pseudomonadati</taxon>
        <taxon>Bacteroidota</taxon>
        <taxon>Flavobacteriia</taxon>
        <taxon>Flavobacteriales</taxon>
        <taxon>Flavobacteriaceae</taxon>
        <taxon>Robertkochia</taxon>
    </lineage>
</organism>
<protein>
    <submittedName>
        <fullName evidence="2">DUF541 domain-containing protein</fullName>
    </submittedName>
</protein>
<accession>A0A4S3M1G3</accession>
<reference evidence="2 3" key="1">
    <citation type="submission" date="2019-04" db="EMBL/GenBank/DDBJ databases">
        <title>Draft genome sequence of Robertkochia marina CC-AMO-30D.</title>
        <authorList>
            <person name="Hameed A."/>
            <person name="Lin S.-Y."/>
            <person name="Shahina M."/>
            <person name="Lai W.-A."/>
            <person name="Young C.-C."/>
        </authorList>
    </citation>
    <scope>NUCLEOTIDE SEQUENCE [LARGE SCALE GENOMIC DNA]</scope>
    <source>
        <strain evidence="2 3">CC-AMO-30D</strain>
    </source>
</reference>
<dbReference type="Proteomes" id="UP000305939">
    <property type="component" value="Unassembled WGS sequence"/>
</dbReference>
<dbReference type="EMBL" id="SSMC01000002">
    <property type="protein sequence ID" value="THD67877.1"/>
    <property type="molecule type" value="Genomic_DNA"/>
</dbReference>
<dbReference type="AlphaFoldDB" id="A0A4S3M1G3"/>
<proteinExistence type="predicted"/>
<keyword evidence="3" id="KW-1185">Reference proteome</keyword>
<dbReference type="Gene3D" id="3.30.110.170">
    <property type="entry name" value="Protein of unknown function (DUF541), domain 1"/>
    <property type="match status" value="1"/>
</dbReference>
<sequence length="227" mass="25307">MKNYVSFLLLLLCVTPFVTAQESEGSKISVTGEGIIRTVPDQVHLYFAVQNEGEDPLEVKQRNDELTGKLIELLKENGVDGKDLQTQRLNLRKQYNNRTEDSEKYMATQSFSLLIRDLKSYDEINILLLSAGVNQIEQVVFSSTRYEELKNRAREKAVKDALGKVALYGASLGMSPGKLINMEEVDTGGAMPVFREAVADYSGGNRSQIAPGEIIISNKIHLTYSLQ</sequence>
<dbReference type="GO" id="GO:0006974">
    <property type="term" value="P:DNA damage response"/>
    <property type="evidence" value="ECO:0007669"/>
    <property type="project" value="TreeGrafter"/>
</dbReference>
<keyword evidence="1" id="KW-0732">Signal</keyword>
<evidence type="ECO:0000313" key="2">
    <source>
        <dbReference type="EMBL" id="THD67877.1"/>
    </source>
</evidence>
<dbReference type="OrthoDB" id="6021921at2"/>
<evidence type="ECO:0000313" key="3">
    <source>
        <dbReference type="Proteomes" id="UP000305939"/>
    </source>
</evidence>
<evidence type="ECO:0000256" key="1">
    <source>
        <dbReference type="SAM" id="SignalP"/>
    </source>
</evidence>
<dbReference type="PANTHER" id="PTHR34387">
    <property type="entry name" value="SLR1258 PROTEIN"/>
    <property type="match status" value="1"/>
</dbReference>
<gene>
    <name evidence="2" type="ORF">E7Z59_09515</name>
</gene>
<feature type="chain" id="PRO_5020386999" evidence="1">
    <location>
        <begin position="21"/>
        <end position="227"/>
    </location>
</feature>
<dbReference type="Gene3D" id="3.30.70.2970">
    <property type="entry name" value="Protein of unknown function (DUF541), domain 2"/>
    <property type="match status" value="1"/>
</dbReference>
<comment type="caution">
    <text evidence="2">The sequence shown here is derived from an EMBL/GenBank/DDBJ whole genome shotgun (WGS) entry which is preliminary data.</text>
</comment>
<feature type="signal peptide" evidence="1">
    <location>
        <begin position="1"/>
        <end position="20"/>
    </location>
</feature>
<dbReference type="InterPro" id="IPR052022">
    <property type="entry name" value="26kDa_periplasmic_antigen"/>
</dbReference>
<dbReference type="Pfam" id="PF04402">
    <property type="entry name" value="SIMPL"/>
    <property type="match status" value="1"/>
</dbReference>
<dbReference type="PANTHER" id="PTHR34387:SF1">
    <property type="entry name" value="PERIPLASMIC IMMUNOGENIC PROTEIN"/>
    <property type="match status" value="1"/>
</dbReference>
<dbReference type="InterPro" id="IPR007497">
    <property type="entry name" value="SIMPL/DUF541"/>
</dbReference>